<feature type="domain" description="THIF-type NAD/FAD binding fold" evidence="5">
    <location>
        <begin position="33"/>
        <end position="554"/>
    </location>
</feature>
<comment type="similarity">
    <text evidence="2">Belongs to the ubiquitin-activating E1 family. ULA1 subfamily.</text>
</comment>
<dbReference type="PANTHER" id="PTHR10953">
    <property type="entry name" value="UBIQUITIN-ACTIVATING ENZYME E1"/>
    <property type="match status" value="1"/>
</dbReference>
<dbReference type="GO" id="GO:0005737">
    <property type="term" value="C:cytoplasm"/>
    <property type="evidence" value="ECO:0007669"/>
    <property type="project" value="TreeGrafter"/>
</dbReference>
<dbReference type="Gene3D" id="3.40.50.720">
    <property type="entry name" value="NAD(P)-binding Rossmann-like Domain"/>
    <property type="match status" value="2"/>
</dbReference>
<gene>
    <name evidence="6" type="ORF">QYM36_014573</name>
</gene>
<keyword evidence="7" id="KW-1185">Reference proteome</keyword>
<dbReference type="InterPro" id="IPR000594">
    <property type="entry name" value="ThiF_NAD_FAD-bd"/>
</dbReference>
<keyword evidence="4" id="KW-0833">Ubl conjugation pathway</keyword>
<evidence type="ECO:0000256" key="3">
    <source>
        <dbReference type="ARBA" id="ARBA00015407"/>
    </source>
</evidence>
<dbReference type="CDD" id="cd01493">
    <property type="entry name" value="APPBP1_RUB"/>
    <property type="match status" value="1"/>
</dbReference>
<dbReference type="InterPro" id="IPR035985">
    <property type="entry name" value="Ubiquitin-activating_enz"/>
</dbReference>
<organism evidence="6 7">
    <name type="scientific">Artemia franciscana</name>
    <name type="common">Brine shrimp</name>
    <name type="synonym">Artemia sanfranciscana</name>
    <dbReference type="NCBI Taxonomy" id="6661"/>
    <lineage>
        <taxon>Eukaryota</taxon>
        <taxon>Metazoa</taxon>
        <taxon>Ecdysozoa</taxon>
        <taxon>Arthropoda</taxon>
        <taxon>Crustacea</taxon>
        <taxon>Branchiopoda</taxon>
        <taxon>Anostraca</taxon>
        <taxon>Artemiidae</taxon>
        <taxon>Artemia</taxon>
    </lineage>
</organism>
<feature type="non-terminal residue" evidence="6">
    <location>
        <position position="1"/>
    </location>
</feature>
<evidence type="ECO:0000256" key="2">
    <source>
        <dbReference type="ARBA" id="ARBA00006868"/>
    </source>
</evidence>
<dbReference type="SUPFAM" id="SSF69572">
    <property type="entry name" value="Activating enzymes of the ubiquitin-like proteins"/>
    <property type="match status" value="1"/>
</dbReference>
<proteinExistence type="inferred from homology"/>
<dbReference type="InterPro" id="IPR030667">
    <property type="entry name" value="APP-BP1"/>
</dbReference>
<name>A0AA88KY64_ARTSF</name>
<dbReference type="FunFam" id="3.40.50.720:FF:000475">
    <property type="entry name" value="NEDD8-activating enzyme E1 regulatory subunit"/>
    <property type="match status" value="1"/>
</dbReference>
<dbReference type="InterPro" id="IPR045886">
    <property type="entry name" value="ThiF/MoeB/HesA"/>
</dbReference>
<dbReference type="PANTHER" id="PTHR10953:SF29">
    <property type="entry name" value="NEDD8-ACTIVATING ENZYME E1 REGULATORY SUBUNIT"/>
    <property type="match status" value="1"/>
</dbReference>
<comment type="pathway">
    <text evidence="1">Protein modification; protein neddylation.</text>
</comment>
<comment type="caution">
    <text evidence="6">The sequence shown here is derived from an EMBL/GenBank/DDBJ whole genome shotgun (WGS) entry which is preliminary data.</text>
</comment>
<dbReference type="PIRSF" id="PIRSF039099">
    <property type="entry name" value="APP-BP1"/>
    <property type="match status" value="1"/>
</dbReference>
<sequence>IQIKISLFKMSLTDSCPNSPNSAVISNEKSKRYDRQLRLWGDHGQAALELSHVCLINATALGTEILKSLVQPGIGGFTIIDWESVTEEDVGNNFFLTVDQIGQNRGQAATNLILELNPDVNGKCIDEQLTSILASPDASGMFKRFNIVIANGLNEKLLSQLSSYLWDLSIPLIICRSYGLVGHIRIQIKEHCVIESHPDSSLDDLRLDRPFPGLVKYMNEQNIETMDKATFTHTPQLVFLYKALERWRQDKGDGLPMSRMEKAEFKANLEESLRKKLSSYSNGEYSDAENIDECLKAVNTALVPTKIPSNIVELFSDEACQKLETPSKFWIMVRALKDFVNKEGMKALPVRGSLPDMHSDSERYVSLQNTYRHQATLDADAVYKHVLRILDERGWSHNLVTEADVRFFSKNAHALRLQRGTSYAAEIALKTDVQTLGCLLEDPDSDAVFYVLLRAADRFETEYGSYPGSLEVDVDVGRLKCVLVRLLSEWGLSSVSIKDEYIHEFCRYGASEIHSVAAFVGGCAAQEVIKIVTHQYVPVDNTIIYNAMHQTILSLKM</sequence>
<evidence type="ECO:0000256" key="4">
    <source>
        <dbReference type="ARBA" id="ARBA00022786"/>
    </source>
</evidence>
<evidence type="ECO:0000259" key="5">
    <source>
        <dbReference type="Pfam" id="PF00899"/>
    </source>
</evidence>
<dbReference type="GO" id="GO:0019781">
    <property type="term" value="F:NEDD8 activating enzyme activity"/>
    <property type="evidence" value="ECO:0007669"/>
    <property type="project" value="InterPro"/>
</dbReference>
<dbReference type="EMBL" id="JAVRJZ010000018">
    <property type="protein sequence ID" value="KAK2708987.1"/>
    <property type="molecule type" value="Genomic_DNA"/>
</dbReference>
<dbReference type="Proteomes" id="UP001187531">
    <property type="component" value="Unassembled WGS sequence"/>
</dbReference>
<evidence type="ECO:0000256" key="1">
    <source>
        <dbReference type="ARBA" id="ARBA00005032"/>
    </source>
</evidence>
<accession>A0AA88KY64</accession>
<evidence type="ECO:0000313" key="7">
    <source>
        <dbReference type="Proteomes" id="UP001187531"/>
    </source>
</evidence>
<dbReference type="GO" id="GO:0045116">
    <property type="term" value="P:protein neddylation"/>
    <property type="evidence" value="ECO:0007669"/>
    <property type="project" value="InterPro"/>
</dbReference>
<dbReference type="AlphaFoldDB" id="A0AA88KY64"/>
<reference evidence="6" key="1">
    <citation type="submission" date="2023-07" db="EMBL/GenBank/DDBJ databases">
        <title>Chromosome-level genome assembly of Artemia franciscana.</title>
        <authorList>
            <person name="Jo E."/>
        </authorList>
    </citation>
    <scope>NUCLEOTIDE SEQUENCE</scope>
    <source>
        <tissue evidence="6">Whole body</tissue>
    </source>
</reference>
<dbReference type="Pfam" id="PF00899">
    <property type="entry name" value="ThiF"/>
    <property type="match status" value="1"/>
</dbReference>
<protein>
    <recommendedName>
        <fullName evidence="3">NEDD8-activating enzyme E1 regulatory subunit</fullName>
    </recommendedName>
</protein>
<evidence type="ECO:0000313" key="6">
    <source>
        <dbReference type="EMBL" id="KAK2708987.1"/>
    </source>
</evidence>